<protein>
    <submittedName>
        <fullName evidence="2">Uncharacterized protein LOC142174339</fullName>
    </submittedName>
</protein>
<organism evidence="1 2">
    <name type="scientific">Nicotiana tabacum</name>
    <name type="common">Common tobacco</name>
    <dbReference type="NCBI Taxonomy" id="4097"/>
    <lineage>
        <taxon>Eukaryota</taxon>
        <taxon>Viridiplantae</taxon>
        <taxon>Streptophyta</taxon>
        <taxon>Embryophyta</taxon>
        <taxon>Tracheophyta</taxon>
        <taxon>Spermatophyta</taxon>
        <taxon>Magnoliopsida</taxon>
        <taxon>eudicotyledons</taxon>
        <taxon>Gunneridae</taxon>
        <taxon>Pentapetalae</taxon>
        <taxon>asterids</taxon>
        <taxon>lamiids</taxon>
        <taxon>Solanales</taxon>
        <taxon>Solanaceae</taxon>
        <taxon>Nicotianoideae</taxon>
        <taxon>Nicotianeae</taxon>
        <taxon>Nicotiana</taxon>
    </lineage>
</organism>
<gene>
    <name evidence="2" type="primary">LOC142174339</name>
</gene>
<evidence type="ECO:0000313" key="1">
    <source>
        <dbReference type="Proteomes" id="UP000790787"/>
    </source>
</evidence>
<proteinExistence type="predicted"/>
<reference evidence="2" key="2">
    <citation type="submission" date="2025-08" db="UniProtKB">
        <authorList>
            <consortium name="RefSeq"/>
        </authorList>
    </citation>
    <scope>IDENTIFICATION</scope>
    <source>
        <tissue evidence="2">Leaf</tissue>
    </source>
</reference>
<name>A0AC58TG80_TOBAC</name>
<sequence length="280" mass="32234">MDLFGPTRTASIGGKRYTFVIVDDYSRFTWVIFWSHKDEALRNFEVFCKRVERKRGHLISTIQSDHGGEFESRAFKDFCNDQGYTHNFSAPRSPQQNGVMERKKRTLQNMARTMLLENSLPNHFWAEGDKSESQESINTPAATESTSENSSNMPDPQIKSTTNAVPPNEWRSEPEYPQKFIIGDPNEGIKTRASLKKKANIALISQIEPKKIEEALKDSSWVQAMQEELDQFSKNQVWKLIPKLDNVSVIETKWVFRNKLNEDGKIIRNKARLVAQGYSQ</sequence>
<keyword evidence="1" id="KW-1185">Reference proteome</keyword>
<accession>A0AC58TG80</accession>
<evidence type="ECO:0000313" key="2">
    <source>
        <dbReference type="RefSeq" id="XP_075096219.1"/>
    </source>
</evidence>
<dbReference type="RefSeq" id="XP_075096219.1">
    <property type="nucleotide sequence ID" value="XM_075240118.1"/>
</dbReference>
<reference evidence="1" key="1">
    <citation type="journal article" date="2014" name="Nat. Commun.">
        <title>The tobacco genome sequence and its comparison with those of tomato and potato.</title>
        <authorList>
            <person name="Sierro N."/>
            <person name="Battey J.N."/>
            <person name="Ouadi S."/>
            <person name="Bakaher N."/>
            <person name="Bovet L."/>
            <person name="Willig A."/>
            <person name="Goepfert S."/>
            <person name="Peitsch M.C."/>
            <person name="Ivanov N.V."/>
        </authorList>
    </citation>
    <scope>NUCLEOTIDE SEQUENCE [LARGE SCALE GENOMIC DNA]</scope>
</reference>
<dbReference type="Proteomes" id="UP000790787">
    <property type="component" value="Chromosome 20"/>
</dbReference>